<dbReference type="OrthoDB" id="2020732at2759"/>
<dbReference type="PANTHER" id="PTHR36408">
    <property type="entry name" value="TRANSMEMBRANE PROTEIN"/>
    <property type="match status" value="1"/>
</dbReference>
<evidence type="ECO:0000313" key="4">
    <source>
        <dbReference type="Proteomes" id="UP000323000"/>
    </source>
</evidence>
<reference evidence="4" key="1">
    <citation type="journal article" date="2019" name="Gigascience">
        <title>De novo genome assembly of the endangered Acer yangbiense, a plant species with extremely small populations endemic to Yunnan Province, China.</title>
        <authorList>
            <person name="Yang J."/>
            <person name="Wariss H.M."/>
            <person name="Tao L."/>
            <person name="Zhang R."/>
            <person name="Yun Q."/>
            <person name="Hollingsworth P."/>
            <person name="Dao Z."/>
            <person name="Luo G."/>
            <person name="Guo H."/>
            <person name="Ma Y."/>
            <person name="Sun W."/>
        </authorList>
    </citation>
    <scope>NUCLEOTIDE SEQUENCE [LARGE SCALE GENOMIC DNA]</scope>
    <source>
        <strain evidence="4">cv. Malutang</strain>
    </source>
</reference>
<keyword evidence="4" id="KW-1185">Reference proteome</keyword>
<keyword evidence="2" id="KW-0472">Membrane</keyword>
<keyword evidence="2" id="KW-1133">Transmembrane helix</keyword>
<dbReference type="GO" id="GO:0009941">
    <property type="term" value="C:chloroplast envelope"/>
    <property type="evidence" value="ECO:0007669"/>
    <property type="project" value="TreeGrafter"/>
</dbReference>
<dbReference type="Proteomes" id="UP000323000">
    <property type="component" value="Chromosome 6"/>
</dbReference>
<protein>
    <submittedName>
        <fullName evidence="3">Uncharacterized protein</fullName>
    </submittedName>
</protein>
<accession>A0A5C7HTN7</accession>
<evidence type="ECO:0000256" key="2">
    <source>
        <dbReference type="SAM" id="Phobius"/>
    </source>
</evidence>
<comment type="caution">
    <text evidence="3">The sequence shown here is derived from an EMBL/GenBank/DDBJ whole genome shotgun (WGS) entry which is preliminary data.</text>
</comment>
<feature type="region of interest" description="Disordered" evidence="1">
    <location>
        <begin position="307"/>
        <end position="344"/>
    </location>
</feature>
<gene>
    <name evidence="3" type="ORF">EZV62_014737</name>
</gene>
<feature type="compositionally biased region" description="Basic and acidic residues" evidence="1">
    <location>
        <begin position="307"/>
        <end position="329"/>
    </location>
</feature>
<dbReference type="EMBL" id="VAHF01000006">
    <property type="protein sequence ID" value="TXG60164.1"/>
    <property type="molecule type" value="Genomic_DNA"/>
</dbReference>
<dbReference type="AlphaFoldDB" id="A0A5C7HTN7"/>
<keyword evidence="2" id="KW-0812">Transmembrane</keyword>
<feature type="transmembrane region" description="Helical" evidence="2">
    <location>
        <begin position="130"/>
        <end position="149"/>
    </location>
</feature>
<name>A0A5C7HTN7_9ROSI</name>
<proteinExistence type="predicted"/>
<feature type="transmembrane region" description="Helical" evidence="2">
    <location>
        <begin position="97"/>
        <end position="118"/>
    </location>
</feature>
<evidence type="ECO:0000256" key="1">
    <source>
        <dbReference type="SAM" id="MobiDB-lite"/>
    </source>
</evidence>
<evidence type="ECO:0000313" key="3">
    <source>
        <dbReference type="EMBL" id="TXG60164.1"/>
    </source>
</evidence>
<dbReference type="PANTHER" id="PTHR36408:SF1">
    <property type="entry name" value="TRANSMEMBRANE PROTEIN"/>
    <property type="match status" value="1"/>
</dbReference>
<organism evidence="3 4">
    <name type="scientific">Acer yangbiense</name>
    <dbReference type="NCBI Taxonomy" id="1000413"/>
    <lineage>
        <taxon>Eukaryota</taxon>
        <taxon>Viridiplantae</taxon>
        <taxon>Streptophyta</taxon>
        <taxon>Embryophyta</taxon>
        <taxon>Tracheophyta</taxon>
        <taxon>Spermatophyta</taxon>
        <taxon>Magnoliopsida</taxon>
        <taxon>eudicotyledons</taxon>
        <taxon>Gunneridae</taxon>
        <taxon>Pentapetalae</taxon>
        <taxon>rosids</taxon>
        <taxon>malvids</taxon>
        <taxon>Sapindales</taxon>
        <taxon>Sapindaceae</taxon>
        <taxon>Hippocastanoideae</taxon>
        <taxon>Acereae</taxon>
        <taxon>Acer</taxon>
    </lineage>
</organism>
<sequence length="344" mass="38721">MSLTSHHLFTNSLPSSRLTVYFNVTLNNHNHNHLSLLPPLNSRHFIHISQRNPLDFTPNSKSYHSLKPLNCHDNTGITPPQTRDSFNLDSLLSISELVCLLSSTVIATGFVVNNLILGSKDAFLGLIGKRVLACGVLGLVCGVWIGSVIRRRQWWRICRETAREQPGGSVNLVERIEKLEEDLRSYATVIRVLSRQLEKLGIRFRVTRKALKEPISQGSITPCVYVVRFSQFRLICQIFVALWSPFQTAALAQKNSEATRTLAMQEEVLEKELGEIQKVLLAMQEQQHKQLDLILAIGKTGKLLESRREPNQEQVTLDKSKLADGKTHETQSLGSIKGSKNDRV</sequence>